<dbReference type="OrthoDB" id="293010at2759"/>
<dbReference type="Gene3D" id="1.25.40.10">
    <property type="entry name" value="Tetratricopeptide repeat domain"/>
    <property type="match status" value="1"/>
</dbReference>
<feature type="region of interest" description="Disordered" evidence="1">
    <location>
        <begin position="1520"/>
        <end position="1543"/>
    </location>
</feature>
<feature type="region of interest" description="Disordered" evidence="1">
    <location>
        <begin position="430"/>
        <end position="500"/>
    </location>
</feature>
<evidence type="ECO:0000313" key="2">
    <source>
        <dbReference type="EMBL" id="EAS05978.2"/>
    </source>
</evidence>
<feature type="compositionally biased region" description="Low complexity" evidence="1">
    <location>
        <begin position="2242"/>
        <end position="2257"/>
    </location>
</feature>
<feature type="compositionally biased region" description="Polar residues" evidence="1">
    <location>
        <begin position="470"/>
        <end position="494"/>
    </location>
</feature>
<protein>
    <submittedName>
        <fullName evidence="2">Uncharacterized protein</fullName>
    </submittedName>
</protein>
<feature type="compositionally biased region" description="Polar residues" evidence="1">
    <location>
        <begin position="2258"/>
        <end position="2275"/>
    </location>
</feature>
<feature type="compositionally biased region" description="Polar residues" evidence="1">
    <location>
        <begin position="2307"/>
        <end position="2327"/>
    </location>
</feature>
<dbReference type="Proteomes" id="UP000009168">
    <property type="component" value="Unassembled WGS sequence"/>
</dbReference>
<feature type="compositionally biased region" description="Polar residues" evidence="1">
    <location>
        <begin position="4044"/>
        <end position="4055"/>
    </location>
</feature>
<feature type="compositionally biased region" description="Low complexity" evidence="1">
    <location>
        <begin position="3718"/>
        <end position="3743"/>
    </location>
</feature>
<feature type="region of interest" description="Disordered" evidence="1">
    <location>
        <begin position="4029"/>
        <end position="4068"/>
    </location>
</feature>
<sequence>MRQKQLKEKYEEQLQNIATLERNLWFAIKKENGQNNLKCWNISCILSLELTKLGEKLIKENDFDQAEMYLMRAQQFTEPSIDKSIWIHQVEWFYQRLNIALNLQIMYTKQKRYNSCFDVLNQIIEQCEKSHLFEKIWQNIESNLDFAYYQLLISCIELKKYIQAFACCKKCISIIDYYEKEYNKQHKMVENNQQELLLQTYGEQRGVIYLEHKQLLFKKLTLRIYCFYQGGRALYKLGNKLNSLKFFKMAWKKSKEILKSDANQKVSLFFKKYTEVKNELEFDKNLNNESIGDFSKFTLEVKKASIQNHQKQQQDGNSQNQESQKSLDPEKILKQGSQIDLKNFGSANSLANDFDELSKNQQEGVNNLPHRLNNENFSDFLFSQNSTDNLEKNNKKQKKIEFADNVFTKNCDIYLEKNDQELELQQLMNKRQESKGSRKGTFLSSNPTQQTTNTTPKKTVSTSNTPKNTIRNATSFQTQANSIKQDTQGTQISNKALRKKRPIVSLHTSPSNQSQVKNNNQLGKFSNAISPKGIEPSPFSFTQQQNSINTNLVNKIKQQNIIYSDTDAPKNKRKLSSLEGITINSNSSLSFQSFGSDKEEDDEDTQENQNQTIDIKNKNQIGYSKKLSFKDKNNSSFDNLLVKFHNQQKTSLRKNSKIQRFRPLTAQNSRNNTLSDYEKRQASQGKLQQYLVNTQYQNQTNIGTNSQSITPTTAKSIQQDGMSTLSIRSQLNYFFKGRSTSTEKNAVKKIRKYYETAFGKSIDTQEDKTNNEQTLDNTQTKKDNQNVKIKNKKSVSTYQGVGGIETALDMNQFLMNQQQKIAQNSTKSGGQYFTQQSAKSFISNIFTNSQHIKPMDIQQLQTNQQLSQKIKNSSAKNSIHQNTLNLQNNNNNNRAENKQALNRKTKGSKSLHMSTNFLFFPIQNNNIILQQNDKQKTEAAIVQNQEKAQQQNIQINIQEVKNSEQVEEQPKTEKTDIKQVNFQIQETQEYENQNQNSKKINFLSVCPESLNYITKIEGSRASLNQFINSEENDQKLPSFLPSAITIDQEKDSKTTSIQNFGNYFLIAPEMSNVQQIKKKSKDISNQSQYLTVAPNDNSIDDFSKTRSKSKTIDIKRFKEKQNTTKQSNFLKLNQSSFQNVDVQDKKQKIYKQIDNILLNDHMIQSKVNQSLYKLSSPPTLPNRKYSNTNEMQLDVNYNQATNQSPKEQIKNDSNLIDFVQQSKLNMVVLARPTSAMTGILKKAKTKQYSPEDREEDDAKQTRGQIYQQMIDGVDSNKNTTFIQRAMKSKEKKETSNANNQMNSFQTFQNSFNQESKSSIRKRQQSEYVTSIYKQTSSKMKRQESQTSFTNLTQQQLQSYYTNKKQNLNQTQLLSQNGNQNNNALQRKQSFHKQNSITAINKKQGTNQGTNKNNLKNIVSLAAMPEIDNDQEEEIASSSKFKENFKNTENDIDSEVQMKNQISKLGNMNQDVIIEENQSKNEINKSKNLAQSDEQNKLEDKLKKVNQSYILLSENQSSFTQTSVDRKSHSLSPNNSAKKRRASDQIFQRKSLVKDSILQDISDLKIRVNKHRESINEMILQKRNAAARFIQLFWRDYKNGFKNQMDQVITMSTKNNIEGPTTSIMEYRNNNNNNISIQGQTNSSNTNSNNQITTQNIKFSKNNLNLQININQIDNSVNHGARQKKISDGSFKSQLSIKKQSFNFKSPSPTKYQRSQYFFPKVIETSQAVGSQTNIPSQYNQQNLMPHQHNYHRSTSVSSPKIISYFRDAFKNKQAIEARENLNDLQIKPILPLKFYLFQYQVGLQLWKIQDFNVNVVVQKDEVSVNMKFHLQVEQFQGILPLKFKVGIQDLQSLSQVKKATKWSLASEFLNYYFKSKNLLANWEIFQLNQNDSENKVFFALLDGMEEKREQVREQEEVEIQRYELTNKKKYQFCSNSQSYVYISDIHVQELIQVFEKLSFLIPKYTIFTKKENGKVINISENQIVQNGNISSNTSIQDKLQENSNVYENNLKSLRQFLVIRKAKIRDLELKSQRISIHQIDKKFHLISNHNLPEFTTNLILSYNKISNKKISSSCSIDDALDQQQKESFTPHKSMLSATTQPPKLNISLLKKNITKDGSQNFIKLMRNESGIDSPLTPANIFGKDQENLMAQELLDFQNQIHYSQSSIQLPSQYKNQNNSLSIDLQSDLMLEDNSSKNYQIKEPTGVQNIISTLGKKTKSSKNISINPLIQINNKYSSIMTNSPQFLSPQQQSLKSPSAHPQLQQQSQNNLMKGNNSRRSSLFFQKMLEQRMREAQQSLNQNNVMLSSSNTHMTSSKHSRQENSQISRRQGGEQFQEYIDDNLIIPNLLNGTPKNNQTPVSPFQLSKNDVPKSPYAQNNNHMFLSQQQYTPLSQSQKLQPKNQISFYEDENNINNNLNNYSLDLKKKGSGYTQDADSDQQLLLQKNYQSKQQFEYPLSPSYDEINDTPFFNSEQLKNEKITQIYKRSFKKATTIVEENQEEALQQSTYQGQNNPQNNLANKIITNKIDEANSELVPNQLDASNNIEDQEYKPLIKHLDEKKTRYRMKQIQYWRQFRYFEEISNNKYFYIPELYLNPFYQNQTILQAIVKKNKEFYRAVLKIFLVSEQQQEIDIEKKDGINVVLQLFQCNMKGKWSDELTLNLFQFIDEFFPSNDLNMLQKPVDEEQLGENQEFQLNYNFQKAFNFNKFIYRKGFDIKQAISLQKQLQGKIYIENCKINLIYTSKYKKKIKFDKNTTNYSSNGLENTYENSQYDINNRAQSVYEIYGSDDTTSKIFSQNTSNNIAYDYAKENISLFLLPQKRNQQLDFTAIKENLEQDDIRELLNIIQQKAYKPISDNQYYQIKLNLEVPREKSEGTQNAQNKQVNFNNLISKSRQSVSLLSRVLKASAKLKQNILKVERNVNQTSIDQNNEHISRVNERTLVSQGDVEILEFYNTAKKIDYKKIRLIYQIRNKQQGSMQSMIIQFKKYKPFQYLDEEELTSIVKIYNPINNQQIDQVIIKGKENIEKLINIIQYSQETKIPVYQLNFLNKNIGFFSRVYFGSYIEQNKETHINKFLQKYNEKDEALYDLLKNADTFFKEQSYLQLFLTRIKLTLISNFLSSHKHEQNFLLTSYFNSQKVSQYCNIKDLGKTIVQTVVYSTNPMFTSHRSVFICLHLFSKKMRNSYSKLVFTIEDIQHLISKEFTSEICLDKEKIINMVYLLCEKLVYFNTKQFPNFKLPLSNLNKNTKKSKYDLLNSFDPTPEPLALTKSILTNKTFLTPVLRSQKVIFIGIKKILNQYTIITVRRFDILDYYCIEIYIPKSGRKWFTNMYPSDLWRFNPGFMENLFPFIFWENPNIVEVIKSFKKERYLDFTRKYESDIVISPKKYIDKLNIQQQEHNQKFYSSTKYISSTKFRYEKYYNEYFSQHLASSNSMIDHQKMQIRSFAHIKDDGSSQNSIQNMDSSITINDQQRKSKLRKQTKRQISILKNSKSIGFKDSNEIINEDEISESIEVQSKQNVKRKLKRQLTFNEFLVEQNYVNKIDPTETKQIDNKEQPSQINTYYQSYLQSKHKRVSFDKFSYKNKPNQFLKIFEKNQLEATDVLELKIWEKIIEQMEVRVNEQGKLLFVVDSFKGLLKEILATFITHLRSQDNVQVQVTIEKQPQKIKSKLLLYLDSPKFQQKHQKSFKNVRINNKPQYSNDSQHISSSRQKKHKKKKQSSSSSDSSSNSSQSSYSSSDSSSQSSQDERSPIIQLDDENERQQGILAHGSQEQETEEYFQQVKNKYEKELLEKEMLGNSVSLYLEEAIKWDVFIRINFFEKLQTENEKLCMNLLLQQYFNENKNNLSQYVERFRSTNKKSAPRQLINKPSQPQRNVTDQQAKSKISSNRSSILEKLQNKSSSFKNIFQDMQSNNNKTTMMIQKAAKSVMINSPLQIPLKDNDAYFDQEEEEIKEEQEQSNYYPENYCFVSSDFVCMASMIKNKIRENYLPSALYEDEEYYQEQQKKQGNAYKHFENVLTANKQRRNTMAIVLSEKSPKNQKDNQNKRSFLTPNTYQSDKAPEQQEKEEKQQNLINKVKSRFSLVSNSNQQLQSQQATQQNQQPNQLLKGLGMNKSLRGVNFSKNDQSSAEKKANFNSPSTSRLSGFNSRLKTILLAQPSYFSNIEEAVKFEPKVQINCDINIQRLIDPNQKHFIIMYRGVFTKKPLQMIAIYYQTSKRKFFAEIWNIKTQKRVKQKIKFKQICYQIPFVKQLLKLKQYSEIGRRIFLTFKNALMISTYYQVNS</sequence>
<feature type="compositionally biased region" description="Polar residues" evidence="1">
    <location>
        <begin position="3690"/>
        <end position="3700"/>
    </location>
</feature>
<feature type="region of interest" description="Disordered" evidence="1">
    <location>
        <begin position="2240"/>
        <end position="2275"/>
    </location>
</feature>
<reference evidence="3" key="1">
    <citation type="journal article" date="2006" name="PLoS Biol.">
        <title>Macronuclear genome sequence of the ciliate Tetrahymena thermophila, a model eukaryote.</title>
        <authorList>
            <person name="Eisen J.A."/>
            <person name="Coyne R.S."/>
            <person name="Wu M."/>
            <person name="Wu D."/>
            <person name="Thiagarajan M."/>
            <person name="Wortman J.R."/>
            <person name="Badger J.H."/>
            <person name="Ren Q."/>
            <person name="Amedeo P."/>
            <person name="Jones K.M."/>
            <person name="Tallon L.J."/>
            <person name="Delcher A.L."/>
            <person name="Salzberg S.L."/>
            <person name="Silva J.C."/>
            <person name="Haas B.J."/>
            <person name="Majoros W.H."/>
            <person name="Farzad M."/>
            <person name="Carlton J.M."/>
            <person name="Smith R.K. Jr."/>
            <person name="Garg J."/>
            <person name="Pearlman R.E."/>
            <person name="Karrer K.M."/>
            <person name="Sun L."/>
            <person name="Manning G."/>
            <person name="Elde N.C."/>
            <person name="Turkewitz A.P."/>
            <person name="Asai D.J."/>
            <person name="Wilkes D.E."/>
            <person name="Wang Y."/>
            <person name="Cai H."/>
            <person name="Collins K."/>
            <person name="Stewart B.A."/>
            <person name="Lee S.R."/>
            <person name="Wilamowska K."/>
            <person name="Weinberg Z."/>
            <person name="Ruzzo W.L."/>
            <person name="Wloga D."/>
            <person name="Gaertig J."/>
            <person name="Frankel J."/>
            <person name="Tsao C.-C."/>
            <person name="Gorovsky M.A."/>
            <person name="Keeling P.J."/>
            <person name="Waller R.F."/>
            <person name="Patron N.J."/>
            <person name="Cherry J.M."/>
            <person name="Stover N.A."/>
            <person name="Krieger C.J."/>
            <person name="del Toro C."/>
            <person name="Ryder H.F."/>
            <person name="Williamson S.C."/>
            <person name="Barbeau R.A."/>
            <person name="Hamilton E.P."/>
            <person name="Orias E."/>
        </authorList>
    </citation>
    <scope>NUCLEOTIDE SEQUENCE [LARGE SCALE GENOMIC DNA]</scope>
    <source>
        <strain evidence="3">SB210</strain>
    </source>
</reference>
<accession>I7MAS2</accession>
<evidence type="ECO:0000313" key="3">
    <source>
        <dbReference type="Proteomes" id="UP000009168"/>
    </source>
</evidence>
<dbReference type="EMBL" id="GG662313">
    <property type="protein sequence ID" value="EAS05978.2"/>
    <property type="molecule type" value="Genomic_DNA"/>
</dbReference>
<feature type="region of interest" description="Disordered" evidence="1">
    <location>
        <begin position="306"/>
        <end position="327"/>
    </location>
</feature>
<dbReference type="InParanoid" id="I7MAS2"/>
<organism evidence="2 3">
    <name type="scientific">Tetrahymena thermophila (strain SB210)</name>
    <dbReference type="NCBI Taxonomy" id="312017"/>
    <lineage>
        <taxon>Eukaryota</taxon>
        <taxon>Sar</taxon>
        <taxon>Alveolata</taxon>
        <taxon>Ciliophora</taxon>
        <taxon>Intramacronucleata</taxon>
        <taxon>Oligohymenophorea</taxon>
        <taxon>Hymenostomatida</taxon>
        <taxon>Tetrahymenina</taxon>
        <taxon>Tetrahymenidae</taxon>
        <taxon>Tetrahymena</taxon>
    </lineage>
</organism>
<feature type="region of interest" description="Disordered" evidence="1">
    <location>
        <begin position="4082"/>
        <end position="4101"/>
    </location>
</feature>
<feature type="compositionally biased region" description="Low complexity" evidence="1">
    <location>
        <begin position="444"/>
        <end position="469"/>
    </location>
</feature>
<name>I7MAS2_TETTS</name>
<feature type="compositionally biased region" description="Polar residues" evidence="1">
    <location>
        <begin position="3865"/>
        <end position="3886"/>
    </location>
</feature>
<dbReference type="RefSeq" id="XP_001026223.2">
    <property type="nucleotide sequence ID" value="XM_001026223.2"/>
</dbReference>
<dbReference type="InterPro" id="IPR011990">
    <property type="entry name" value="TPR-like_helical_dom_sf"/>
</dbReference>
<feature type="region of interest" description="Disordered" evidence="1">
    <location>
        <begin position="3855"/>
        <end position="3886"/>
    </location>
</feature>
<proteinExistence type="predicted"/>
<feature type="compositionally biased region" description="Basic and acidic residues" evidence="1">
    <location>
        <begin position="4057"/>
        <end position="4068"/>
    </location>
</feature>
<evidence type="ECO:0000256" key="1">
    <source>
        <dbReference type="SAM" id="MobiDB-lite"/>
    </source>
</evidence>
<feature type="region of interest" description="Disordered" evidence="1">
    <location>
        <begin position="589"/>
        <end position="617"/>
    </location>
</feature>
<feature type="region of interest" description="Disordered" evidence="1">
    <location>
        <begin position="3683"/>
        <end position="3755"/>
    </location>
</feature>
<gene>
    <name evidence="2" type="ORF">TTHERM_00780670</name>
</gene>
<dbReference type="KEGG" id="tet:TTHERM_00780670"/>
<feature type="compositionally biased region" description="Low complexity" evidence="1">
    <location>
        <begin position="307"/>
        <end position="324"/>
    </location>
</feature>
<dbReference type="GeneID" id="7845015"/>
<feature type="region of interest" description="Disordered" evidence="1">
    <location>
        <begin position="4115"/>
        <end position="4140"/>
    </location>
</feature>
<feature type="compositionally biased region" description="Basic and acidic residues" evidence="1">
    <location>
        <begin position="4033"/>
        <end position="4043"/>
    </location>
</feature>
<keyword evidence="3" id="KW-1185">Reference proteome</keyword>
<feature type="region of interest" description="Disordered" evidence="1">
    <location>
        <begin position="2307"/>
        <end position="2328"/>
    </location>
</feature>
<dbReference type="eggNOG" id="ENOG502QYW1">
    <property type="taxonomic scope" value="Eukaryota"/>
</dbReference>
<feature type="compositionally biased region" description="Basic residues" evidence="1">
    <location>
        <begin position="3708"/>
        <end position="3717"/>
    </location>
</feature>